<proteinExistence type="predicted"/>
<protein>
    <submittedName>
        <fullName evidence="3">MBL fold metallo-hydrolase</fullName>
    </submittedName>
</protein>
<dbReference type="PANTHER" id="PTHR43546">
    <property type="entry name" value="UPF0173 METAL-DEPENDENT HYDROLASE MJ1163-RELATED"/>
    <property type="match status" value="1"/>
</dbReference>
<name>A0ABW5N3S0_9FLAO</name>
<evidence type="ECO:0000313" key="4">
    <source>
        <dbReference type="Proteomes" id="UP001597459"/>
    </source>
</evidence>
<keyword evidence="1" id="KW-0378">Hydrolase</keyword>
<dbReference type="EMBL" id="JBHULX010000003">
    <property type="protein sequence ID" value="MFD2590155.1"/>
    <property type="molecule type" value="Genomic_DNA"/>
</dbReference>
<reference evidence="4" key="1">
    <citation type="journal article" date="2019" name="Int. J. Syst. Evol. Microbiol.">
        <title>The Global Catalogue of Microorganisms (GCM) 10K type strain sequencing project: providing services to taxonomists for standard genome sequencing and annotation.</title>
        <authorList>
            <consortium name="The Broad Institute Genomics Platform"/>
            <consortium name="The Broad Institute Genome Sequencing Center for Infectious Disease"/>
            <person name="Wu L."/>
            <person name="Ma J."/>
        </authorList>
    </citation>
    <scope>NUCLEOTIDE SEQUENCE [LARGE SCALE GENOMIC DNA]</scope>
    <source>
        <strain evidence="4">KCTC 42423</strain>
    </source>
</reference>
<organism evidence="3 4">
    <name type="scientific">Aquimarina hainanensis</name>
    <dbReference type="NCBI Taxonomy" id="1578017"/>
    <lineage>
        <taxon>Bacteria</taxon>
        <taxon>Pseudomonadati</taxon>
        <taxon>Bacteroidota</taxon>
        <taxon>Flavobacteriia</taxon>
        <taxon>Flavobacteriales</taxon>
        <taxon>Flavobacteriaceae</taxon>
        <taxon>Aquimarina</taxon>
    </lineage>
</organism>
<dbReference type="InterPro" id="IPR001279">
    <property type="entry name" value="Metallo-B-lactamas"/>
</dbReference>
<dbReference type="Pfam" id="PF12706">
    <property type="entry name" value="Lactamase_B_2"/>
    <property type="match status" value="1"/>
</dbReference>
<dbReference type="SUPFAM" id="SSF56281">
    <property type="entry name" value="Metallo-hydrolase/oxidoreductase"/>
    <property type="match status" value="1"/>
</dbReference>
<keyword evidence="4" id="KW-1185">Reference proteome</keyword>
<comment type="caution">
    <text evidence="3">The sequence shown here is derived from an EMBL/GenBank/DDBJ whole genome shotgun (WGS) entry which is preliminary data.</text>
</comment>
<evidence type="ECO:0000313" key="3">
    <source>
        <dbReference type="EMBL" id="MFD2590155.1"/>
    </source>
</evidence>
<accession>A0ABW5N3S0</accession>
<gene>
    <name evidence="3" type="ORF">ACFSTE_04885</name>
</gene>
<dbReference type="InterPro" id="IPR050114">
    <property type="entry name" value="UPF0173_UPF0282_UlaG_hydrolase"/>
</dbReference>
<dbReference type="Gene3D" id="3.60.15.10">
    <property type="entry name" value="Ribonuclease Z/Hydroxyacylglutathione hydrolase-like"/>
    <property type="match status" value="1"/>
</dbReference>
<evidence type="ECO:0000256" key="1">
    <source>
        <dbReference type="ARBA" id="ARBA00022801"/>
    </source>
</evidence>
<feature type="domain" description="Metallo-beta-lactamase" evidence="2">
    <location>
        <begin position="20"/>
        <end position="203"/>
    </location>
</feature>
<evidence type="ECO:0000259" key="2">
    <source>
        <dbReference type="Pfam" id="PF12706"/>
    </source>
</evidence>
<dbReference type="Proteomes" id="UP001597459">
    <property type="component" value="Unassembled WGS sequence"/>
</dbReference>
<dbReference type="PANTHER" id="PTHR43546:SF9">
    <property type="entry name" value="L-ASCORBATE-6-PHOSPHATE LACTONASE ULAG-RELATED"/>
    <property type="match status" value="1"/>
</dbReference>
<dbReference type="RefSeq" id="WP_378255716.1">
    <property type="nucleotide sequence ID" value="NZ_JBHSJV010000001.1"/>
</dbReference>
<dbReference type="InterPro" id="IPR036866">
    <property type="entry name" value="RibonucZ/Hydroxyglut_hydro"/>
</dbReference>
<sequence>MKIHHLRNATMVIETHNKVILVDPMLGKKGTAGPSFTLFRYKPKRNPILDLPINAMEIVKKTTHCLITHVHPDHLDKEAEKFLKSKNIPVICSFKDKKTLLKRRLNITQVINYWETSEFLGGTIEGIPAVHGYGFIAKPMGAVMGVYIRLPNEKTMYISSDTIYTDDVHKVLSEYKPEISIVASGRAQLDLFQPLLMKMEDIVTFVKNSPGKVIANHLEAVNHCPITRKQLTDELSRQGLIEKTLIPEDGQVMIFN</sequence>